<keyword evidence="1" id="KW-1185">Reference proteome</keyword>
<evidence type="ECO:0000313" key="2">
    <source>
        <dbReference type="WBParaSite" id="nRc.2.0.1.t24198-RA"/>
    </source>
</evidence>
<reference evidence="2" key="1">
    <citation type="submission" date="2022-11" db="UniProtKB">
        <authorList>
            <consortium name="WormBaseParasite"/>
        </authorList>
    </citation>
    <scope>IDENTIFICATION</scope>
</reference>
<organism evidence="1 2">
    <name type="scientific">Romanomermis culicivorax</name>
    <name type="common">Nematode worm</name>
    <dbReference type="NCBI Taxonomy" id="13658"/>
    <lineage>
        <taxon>Eukaryota</taxon>
        <taxon>Metazoa</taxon>
        <taxon>Ecdysozoa</taxon>
        <taxon>Nematoda</taxon>
        <taxon>Enoplea</taxon>
        <taxon>Dorylaimia</taxon>
        <taxon>Mermithida</taxon>
        <taxon>Mermithoidea</taxon>
        <taxon>Mermithidae</taxon>
        <taxon>Romanomermis</taxon>
    </lineage>
</organism>
<protein>
    <submittedName>
        <fullName evidence="2">Uncharacterized protein</fullName>
    </submittedName>
</protein>
<dbReference type="Proteomes" id="UP000887565">
    <property type="component" value="Unplaced"/>
</dbReference>
<dbReference type="AlphaFoldDB" id="A0A915JCG5"/>
<dbReference type="WBParaSite" id="nRc.2.0.1.t24198-RA">
    <property type="protein sequence ID" value="nRc.2.0.1.t24198-RA"/>
    <property type="gene ID" value="nRc.2.0.1.g24198"/>
</dbReference>
<evidence type="ECO:0000313" key="1">
    <source>
        <dbReference type="Proteomes" id="UP000887565"/>
    </source>
</evidence>
<proteinExistence type="predicted"/>
<sequence length="114" mass="11955">MSTAAAPTLPSETSTLANFKGSNAAINANWSKSMELIENITTLNAALFYHSQAIHKNECLIYCSPICFLGGVDDPLATALLTAEPLAAAAEVLPSILAAKFLRTEGVDDGDAAW</sequence>
<name>A0A915JCG5_ROMCU</name>
<accession>A0A915JCG5</accession>